<feature type="non-terminal residue" evidence="1">
    <location>
        <position position="104"/>
    </location>
</feature>
<sequence>GKSCRELFLSKKIFTLTNLLIYHSSIFVLKNRNLFPQAQHEYFTRHKSKLTSDRFKMSLFKNSIFYYGPKIFNWLPVENQVKNSDNLKGFKSELKQILNETSFY</sequence>
<protein>
    <submittedName>
        <fullName evidence="1">Uncharacterized protein</fullName>
    </submittedName>
</protein>
<feature type="non-terminal residue" evidence="1">
    <location>
        <position position="1"/>
    </location>
</feature>
<evidence type="ECO:0000313" key="1">
    <source>
        <dbReference type="EMBL" id="JAS53844.1"/>
    </source>
</evidence>
<name>A0A1B6FUJ1_9HEMI</name>
<organism evidence="1">
    <name type="scientific">Cuerna arida</name>
    <dbReference type="NCBI Taxonomy" id="1464854"/>
    <lineage>
        <taxon>Eukaryota</taxon>
        <taxon>Metazoa</taxon>
        <taxon>Ecdysozoa</taxon>
        <taxon>Arthropoda</taxon>
        <taxon>Hexapoda</taxon>
        <taxon>Insecta</taxon>
        <taxon>Pterygota</taxon>
        <taxon>Neoptera</taxon>
        <taxon>Paraneoptera</taxon>
        <taxon>Hemiptera</taxon>
        <taxon>Auchenorrhyncha</taxon>
        <taxon>Membracoidea</taxon>
        <taxon>Cicadellidae</taxon>
        <taxon>Cicadellinae</taxon>
        <taxon>Proconiini</taxon>
        <taxon>Cuerna</taxon>
    </lineage>
</organism>
<proteinExistence type="predicted"/>
<gene>
    <name evidence="1" type="ORF">g.3382</name>
</gene>
<dbReference type="AlphaFoldDB" id="A0A1B6FUJ1"/>
<reference evidence="1" key="1">
    <citation type="submission" date="2015-11" db="EMBL/GenBank/DDBJ databases">
        <title>De novo transcriptome assembly of four potential Pierce s Disease insect vectors from Arizona vineyards.</title>
        <authorList>
            <person name="Tassone E.E."/>
        </authorList>
    </citation>
    <scope>NUCLEOTIDE SEQUENCE</scope>
</reference>
<accession>A0A1B6FUJ1</accession>
<dbReference type="EMBL" id="GECZ01015925">
    <property type="protein sequence ID" value="JAS53844.1"/>
    <property type="molecule type" value="Transcribed_RNA"/>
</dbReference>